<comment type="caution">
    <text evidence="2">The sequence shown here is derived from an EMBL/GenBank/DDBJ whole genome shotgun (WGS) entry which is preliminary data.</text>
</comment>
<feature type="domain" description="N-acetyltransferase" evidence="1">
    <location>
        <begin position="8"/>
        <end position="173"/>
    </location>
</feature>
<name>A0A919VRF2_9ACTN</name>
<organism evidence="2 3">
    <name type="scientific">Winogradskya consettensis</name>
    <dbReference type="NCBI Taxonomy" id="113560"/>
    <lineage>
        <taxon>Bacteria</taxon>
        <taxon>Bacillati</taxon>
        <taxon>Actinomycetota</taxon>
        <taxon>Actinomycetes</taxon>
        <taxon>Micromonosporales</taxon>
        <taxon>Micromonosporaceae</taxon>
        <taxon>Winogradskya</taxon>
    </lineage>
</organism>
<reference evidence="2" key="1">
    <citation type="submission" date="2021-03" db="EMBL/GenBank/DDBJ databases">
        <title>Whole genome shotgun sequence of Actinoplanes consettensis NBRC 14913.</title>
        <authorList>
            <person name="Komaki H."/>
            <person name="Tamura T."/>
        </authorList>
    </citation>
    <scope>NUCLEOTIDE SEQUENCE</scope>
    <source>
        <strain evidence="2">NBRC 14913</strain>
    </source>
</reference>
<dbReference type="Gene3D" id="3.40.630.30">
    <property type="match status" value="1"/>
</dbReference>
<dbReference type="InterPro" id="IPR016181">
    <property type="entry name" value="Acyl_CoA_acyltransferase"/>
</dbReference>
<dbReference type="InterPro" id="IPR000182">
    <property type="entry name" value="GNAT_dom"/>
</dbReference>
<keyword evidence="3" id="KW-1185">Reference proteome</keyword>
<dbReference type="Pfam" id="PF13302">
    <property type="entry name" value="Acetyltransf_3"/>
    <property type="match status" value="1"/>
</dbReference>
<protein>
    <submittedName>
        <fullName evidence="2">N-acetyltransferase</fullName>
    </submittedName>
</protein>
<evidence type="ECO:0000259" key="1">
    <source>
        <dbReference type="PROSITE" id="PS51186"/>
    </source>
</evidence>
<dbReference type="AlphaFoldDB" id="A0A919VRF2"/>
<accession>A0A919VRF2</accession>
<dbReference type="PROSITE" id="PS51186">
    <property type="entry name" value="GNAT"/>
    <property type="match status" value="1"/>
</dbReference>
<dbReference type="PANTHER" id="PTHR43792">
    <property type="entry name" value="GNAT FAMILY, PUTATIVE (AFU_ORTHOLOGUE AFUA_3G00765)-RELATED-RELATED"/>
    <property type="match status" value="1"/>
</dbReference>
<dbReference type="EMBL" id="BOQP01000026">
    <property type="protein sequence ID" value="GIM75984.1"/>
    <property type="molecule type" value="Genomic_DNA"/>
</dbReference>
<gene>
    <name evidence="2" type="ORF">Aco04nite_48070</name>
</gene>
<dbReference type="Proteomes" id="UP000680865">
    <property type="component" value="Unassembled WGS sequence"/>
</dbReference>
<dbReference type="InterPro" id="IPR051531">
    <property type="entry name" value="N-acetyltransferase"/>
</dbReference>
<evidence type="ECO:0000313" key="3">
    <source>
        <dbReference type="Proteomes" id="UP000680865"/>
    </source>
</evidence>
<sequence>MVIETERLVLRRFREDDAAVLAAYRSEPEVARYQSWNSPYSLDKARYSVQTMVAADPAMPGWFQWAVELASAKTLIGDVGVNLADNLKQAEIGYTLAPVQQGHGYATEAVRAVLDHLFKIQGLHKVAAECDARNLPSAKLLQRLGFTQEGLRRQHTWIKNEWTDDLLFGLLADDWLSRT</sequence>
<proteinExistence type="predicted"/>
<dbReference type="PANTHER" id="PTHR43792:SF1">
    <property type="entry name" value="N-ACETYLTRANSFERASE DOMAIN-CONTAINING PROTEIN"/>
    <property type="match status" value="1"/>
</dbReference>
<evidence type="ECO:0000313" key="2">
    <source>
        <dbReference type="EMBL" id="GIM75984.1"/>
    </source>
</evidence>
<dbReference type="GO" id="GO:0016747">
    <property type="term" value="F:acyltransferase activity, transferring groups other than amino-acyl groups"/>
    <property type="evidence" value="ECO:0007669"/>
    <property type="project" value="InterPro"/>
</dbReference>
<dbReference type="SUPFAM" id="SSF55729">
    <property type="entry name" value="Acyl-CoA N-acyltransferases (Nat)"/>
    <property type="match status" value="1"/>
</dbReference>
<dbReference type="RefSeq" id="WP_212999489.1">
    <property type="nucleotide sequence ID" value="NZ_BAAATW010000034.1"/>
</dbReference>